<evidence type="ECO:0000313" key="2">
    <source>
        <dbReference type="EMBL" id="MBO1358290.1"/>
    </source>
</evidence>
<evidence type="ECO:0008006" key="4">
    <source>
        <dbReference type="Google" id="ProtNLM"/>
    </source>
</evidence>
<proteinExistence type="predicted"/>
<feature type="chain" id="PRO_5045717161" description="Outer membrane protease" evidence="1">
    <location>
        <begin position="36"/>
        <end position="322"/>
    </location>
</feature>
<name>A0ABS3LQW4_9PROT</name>
<feature type="signal peptide" evidence="1">
    <location>
        <begin position="1"/>
        <end position="35"/>
    </location>
</feature>
<keyword evidence="3" id="KW-1185">Reference proteome</keyword>
<dbReference type="Proteomes" id="UP000664771">
    <property type="component" value="Unassembled WGS sequence"/>
</dbReference>
<dbReference type="EMBL" id="JAFVMF010000001">
    <property type="protein sequence ID" value="MBO1358290.1"/>
    <property type="molecule type" value="Genomic_DNA"/>
</dbReference>
<sequence>MSSRLRHAIAKIVPLGAACAAASFGAFVTTPNAFADTSPVVAVNREVGLSITGNYDALAGAAGLNTAITSRYFAQNDWSDRTSSRAHLTSWRPGFRADAQYMFDIGRVRNLYAAGIFNLGSGDMSAQQDYVWTNVYGGRRSARAARYRDNFTHNTINVTGEIGKGFQLAHDRLMLTPVFQGGYSAGGGNSFTTLGLGYVGLALHADYALTKRLVIRGRAGWAEYLDAGSADLVYGSNGARPEWSGDVALDYRMTRRLHLTGGVRYAYMDYGHTHSPDIWRTASGASFSAIGAFGGDTTYTSASRAGTRSNTVQLRLGLAYQL</sequence>
<dbReference type="RefSeq" id="WP_207878385.1">
    <property type="nucleotide sequence ID" value="NZ_JAFVMF010000001.1"/>
</dbReference>
<accession>A0ABS3LQW4</accession>
<organism evidence="2 3">
    <name type="scientific">Acetobacter sacchari</name>
    <dbReference type="NCBI Taxonomy" id="2661687"/>
    <lineage>
        <taxon>Bacteria</taxon>
        <taxon>Pseudomonadati</taxon>
        <taxon>Pseudomonadota</taxon>
        <taxon>Alphaproteobacteria</taxon>
        <taxon>Acetobacterales</taxon>
        <taxon>Acetobacteraceae</taxon>
        <taxon>Acetobacter</taxon>
    </lineage>
</organism>
<comment type="caution">
    <text evidence="2">The sequence shown here is derived from an EMBL/GenBank/DDBJ whole genome shotgun (WGS) entry which is preliminary data.</text>
</comment>
<gene>
    <name evidence="2" type="ORF">J2D73_00565</name>
</gene>
<evidence type="ECO:0000256" key="1">
    <source>
        <dbReference type="SAM" id="SignalP"/>
    </source>
</evidence>
<reference evidence="2 3" key="1">
    <citation type="submission" date="2021-03" db="EMBL/GenBank/DDBJ databases">
        <title>The complete genome sequence of Acetobacter sacchari TBRC 11175.</title>
        <authorList>
            <person name="Charoenyingcharoen P."/>
            <person name="Yukphan P."/>
        </authorList>
    </citation>
    <scope>NUCLEOTIDE SEQUENCE [LARGE SCALE GENOMIC DNA]</scope>
    <source>
        <strain evidence="2 3">TBRC 11175</strain>
    </source>
</reference>
<keyword evidence="1" id="KW-0732">Signal</keyword>
<protein>
    <recommendedName>
        <fullName evidence="4">Outer membrane protease</fullName>
    </recommendedName>
</protein>
<evidence type="ECO:0000313" key="3">
    <source>
        <dbReference type="Proteomes" id="UP000664771"/>
    </source>
</evidence>